<keyword evidence="2" id="KW-0472">Membrane</keyword>
<comment type="caution">
    <text evidence="4">The sequence shown here is derived from an EMBL/GenBank/DDBJ whole genome shotgun (WGS) entry which is preliminary data.</text>
</comment>
<dbReference type="Pfam" id="PF10881">
    <property type="entry name" value="DUF2726"/>
    <property type="match status" value="1"/>
</dbReference>
<dbReference type="EMBL" id="QYUN01000002">
    <property type="protein sequence ID" value="RJG07270.1"/>
    <property type="molecule type" value="Genomic_DNA"/>
</dbReference>
<organism evidence="4 5">
    <name type="scientific">Noviherbaspirillum cavernae</name>
    <dbReference type="NCBI Taxonomy" id="2320862"/>
    <lineage>
        <taxon>Bacteria</taxon>
        <taxon>Pseudomonadati</taxon>
        <taxon>Pseudomonadota</taxon>
        <taxon>Betaproteobacteria</taxon>
        <taxon>Burkholderiales</taxon>
        <taxon>Oxalobacteraceae</taxon>
        <taxon>Noviherbaspirillum</taxon>
    </lineage>
</organism>
<keyword evidence="2" id="KW-0812">Transmembrane</keyword>
<proteinExistence type="predicted"/>
<feature type="domain" description="DUF2726" evidence="3">
    <location>
        <begin position="32"/>
        <end position="135"/>
    </location>
</feature>
<name>A0A418X498_9BURK</name>
<evidence type="ECO:0000259" key="3">
    <source>
        <dbReference type="Pfam" id="PF10881"/>
    </source>
</evidence>
<reference evidence="4 5" key="1">
    <citation type="submission" date="2018-09" db="EMBL/GenBank/DDBJ databases">
        <authorList>
            <person name="Zhu H."/>
        </authorList>
    </citation>
    <scope>NUCLEOTIDE SEQUENCE [LARGE SCALE GENOMIC DNA]</scope>
    <source>
        <strain evidence="4 5">K2R10-39</strain>
    </source>
</reference>
<dbReference type="InterPro" id="IPR024402">
    <property type="entry name" value="DUF2726"/>
</dbReference>
<evidence type="ECO:0000313" key="5">
    <source>
        <dbReference type="Proteomes" id="UP000285190"/>
    </source>
</evidence>
<evidence type="ECO:0000313" key="4">
    <source>
        <dbReference type="EMBL" id="RJG07270.1"/>
    </source>
</evidence>
<evidence type="ECO:0000256" key="1">
    <source>
        <dbReference type="SAM" id="MobiDB-lite"/>
    </source>
</evidence>
<dbReference type="OrthoDB" id="6882268at2"/>
<feature type="transmembrane region" description="Helical" evidence="2">
    <location>
        <begin position="6"/>
        <end position="24"/>
    </location>
</feature>
<dbReference type="RefSeq" id="WP_119740576.1">
    <property type="nucleotide sequence ID" value="NZ_QYUN01000002.1"/>
</dbReference>
<gene>
    <name evidence="4" type="ORF">D3870_15830</name>
</gene>
<evidence type="ECO:0000256" key="2">
    <source>
        <dbReference type="SAM" id="Phobius"/>
    </source>
</evidence>
<accession>A0A418X498</accession>
<protein>
    <submittedName>
        <fullName evidence="4">DUF2726 domain-containing protein</fullName>
    </submittedName>
</protein>
<feature type="region of interest" description="Disordered" evidence="1">
    <location>
        <begin position="161"/>
        <end position="185"/>
    </location>
</feature>
<dbReference type="Proteomes" id="UP000285190">
    <property type="component" value="Unassembled WGS sequence"/>
</dbReference>
<sequence length="185" mass="20658">MNDWMIAGGVGLGAALLWLAFHGGGKPRYKSKPVLTGGDLEFFHTLRNALPGCHVFPKVAMTALLEPTGLGRARQLAHERIAARRVGYAVFDEDMQLRAVVELSHRSGVSRKELARDEYLASAGIKTLRFHARQLPSEAIIEQVIFARSVRQLLHRDVSNTNARSSKMESRRQKTPWRNTASMNI</sequence>
<dbReference type="AlphaFoldDB" id="A0A418X498"/>
<keyword evidence="5" id="KW-1185">Reference proteome</keyword>
<keyword evidence="2" id="KW-1133">Transmembrane helix</keyword>
<feature type="compositionally biased region" description="Polar residues" evidence="1">
    <location>
        <begin position="176"/>
        <end position="185"/>
    </location>
</feature>